<protein>
    <submittedName>
        <fullName evidence="7">Tetratricopeptide repeat protein</fullName>
    </submittedName>
</protein>
<feature type="domain" description="Histidine kinase/HSP90-like ATPase" evidence="6">
    <location>
        <begin position="563"/>
        <end position="649"/>
    </location>
</feature>
<keyword evidence="5" id="KW-1133">Transmembrane helix</keyword>
<name>A0A9X2AKE0_9FLAO</name>
<dbReference type="InterPro" id="IPR019734">
    <property type="entry name" value="TPR_rpt"/>
</dbReference>
<dbReference type="Pfam" id="PF02518">
    <property type="entry name" value="HATPase_c"/>
    <property type="match status" value="1"/>
</dbReference>
<reference evidence="7" key="1">
    <citation type="submission" date="2022-02" db="EMBL/GenBank/DDBJ databases">
        <title>Polaribacter sp. MSW13, isolated from seawater.</title>
        <authorList>
            <person name="Kristyanto S."/>
            <person name="Jung J."/>
            <person name="Jeon C.O."/>
        </authorList>
    </citation>
    <scope>NUCLEOTIDE SEQUENCE</scope>
    <source>
        <strain evidence="7">MSW13</strain>
    </source>
</reference>
<evidence type="ECO:0000256" key="2">
    <source>
        <dbReference type="ARBA" id="ARBA00022777"/>
    </source>
</evidence>
<evidence type="ECO:0000256" key="5">
    <source>
        <dbReference type="SAM" id="Phobius"/>
    </source>
</evidence>
<dbReference type="InterPro" id="IPR050482">
    <property type="entry name" value="Sensor_HK_TwoCompSys"/>
</dbReference>
<evidence type="ECO:0000259" key="6">
    <source>
        <dbReference type="Pfam" id="PF02518"/>
    </source>
</evidence>
<dbReference type="Proteomes" id="UP001139369">
    <property type="component" value="Unassembled WGS sequence"/>
</dbReference>
<dbReference type="PANTHER" id="PTHR24421">
    <property type="entry name" value="NITRATE/NITRITE SENSOR PROTEIN NARX-RELATED"/>
    <property type="match status" value="1"/>
</dbReference>
<dbReference type="SUPFAM" id="SSF55874">
    <property type="entry name" value="ATPase domain of HSP90 chaperone/DNA topoisomerase II/histidine kinase"/>
    <property type="match status" value="1"/>
</dbReference>
<dbReference type="AlphaFoldDB" id="A0A9X2AKE0"/>
<dbReference type="CDD" id="cd16917">
    <property type="entry name" value="HATPase_UhpB-NarQ-NarX-like"/>
    <property type="match status" value="1"/>
</dbReference>
<evidence type="ECO:0000256" key="4">
    <source>
        <dbReference type="PROSITE-ProRule" id="PRU00339"/>
    </source>
</evidence>
<dbReference type="Gene3D" id="1.25.40.10">
    <property type="entry name" value="Tetratricopeptide repeat domain"/>
    <property type="match status" value="2"/>
</dbReference>
<dbReference type="PROSITE" id="PS50005">
    <property type="entry name" value="TPR"/>
    <property type="match status" value="1"/>
</dbReference>
<dbReference type="GO" id="GO:0000160">
    <property type="term" value="P:phosphorelay signal transduction system"/>
    <property type="evidence" value="ECO:0007669"/>
    <property type="project" value="UniProtKB-KW"/>
</dbReference>
<feature type="repeat" description="TPR" evidence="4">
    <location>
        <begin position="227"/>
        <end position="260"/>
    </location>
</feature>
<evidence type="ECO:0000256" key="3">
    <source>
        <dbReference type="ARBA" id="ARBA00023012"/>
    </source>
</evidence>
<dbReference type="Gene3D" id="3.30.565.10">
    <property type="entry name" value="Histidine kinase-like ATPase, C-terminal domain"/>
    <property type="match status" value="1"/>
</dbReference>
<keyword evidence="3" id="KW-0902">Two-component regulatory system</keyword>
<comment type="caution">
    <text evidence="7">The sequence shown here is derived from an EMBL/GenBank/DDBJ whole genome shotgun (WGS) entry which is preliminary data.</text>
</comment>
<dbReference type="PANTHER" id="PTHR24421:SF55">
    <property type="entry name" value="SENSOR HISTIDINE KINASE YDFH"/>
    <property type="match status" value="1"/>
</dbReference>
<dbReference type="Pfam" id="PF13374">
    <property type="entry name" value="TPR_10"/>
    <property type="match status" value="1"/>
</dbReference>
<dbReference type="EMBL" id="JAKQYM010000006">
    <property type="protein sequence ID" value="MCI2229423.1"/>
    <property type="molecule type" value="Genomic_DNA"/>
</dbReference>
<sequence>MYKKTTLFIYFILFSTFVFSQENKDVKDSISFYLKSFKENKDLNLLKKAVLIAEPTNLDSLKRELNIKYGIYGYLKKDTTSLFISQQNLLKLYLESKDSFALAKHYHYKALIFRLKFIKDSSFYYYHKSKKISINLKDSLEVARRLLSMARDQEMQRDYLGSEISSVEALKYIEPLNEIRYTANIYNNLGLVLTQTKRFAEARENFLIFKKLNDKKPTEKERKKANIDYFINVGLSYADEGKHKKAVEYYKQGLSIKGIETEYPRRYHTLTDNLAYSNFKLGNKTLALNGYKKALLSREKYKNLYGQSISHSLLSNFYIFYNDKQKALFHAKKGLQISLKIHNSRRILENLKYLSQLTKGEKGKQYLMDYIQLSDSITKRERNLKNQFAKIRYETEKKDKENNSLKEENNKKQLLLESEKQQKIIGWLIAGVSILFIGFGISIVSNRRKKLLFEAKLQQVEVRENERQQIAKSLHDEVAGDIRMLHLKLSKANQLDEAEKLNVIKENVRTLSHQLSSESFEMVSFKDQIINLISDYFDVNFKIKVEGIDNVNWLEVNNAIKRTLFLSIRESIQNTKKHAEADQINITFSETKKAIFLVIFDNGKGFDVEGKKNGIGLKNLRERIVEINGVFSLESKLEIGTTIKIETPKNGN</sequence>
<keyword evidence="2" id="KW-0418">Kinase</keyword>
<dbReference type="SMART" id="SM00028">
    <property type="entry name" value="TPR"/>
    <property type="match status" value="3"/>
</dbReference>
<accession>A0A9X2AKE0</accession>
<keyword evidence="8" id="KW-1185">Reference proteome</keyword>
<organism evidence="7 8">
    <name type="scientific">Polaribacter marinus</name>
    <dbReference type="NCBI Taxonomy" id="2916838"/>
    <lineage>
        <taxon>Bacteria</taxon>
        <taxon>Pseudomonadati</taxon>
        <taxon>Bacteroidota</taxon>
        <taxon>Flavobacteriia</taxon>
        <taxon>Flavobacteriales</taxon>
        <taxon>Flavobacteriaceae</taxon>
    </lineage>
</organism>
<dbReference type="InterPro" id="IPR036890">
    <property type="entry name" value="HATPase_C_sf"/>
</dbReference>
<proteinExistence type="predicted"/>
<keyword evidence="1" id="KW-0808">Transferase</keyword>
<dbReference type="GO" id="GO:0016301">
    <property type="term" value="F:kinase activity"/>
    <property type="evidence" value="ECO:0007669"/>
    <property type="project" value="UniProtKB-KW"/>
</dbReference>
<dbReference type="RefSeq" id="WP_242178548.1">
    <property type="nucleotide sequence ID" value="NZ_JAKQYM010000006.1"/>
</dbReference>
<keyword evidence="5" id="KW-0812">Transmembrane</keyword>
<gene>
    <name evidence="7" type="ORF">MC378_09620</name>
</gene>
<dbReference type="Pfam" id="PF13181">
    <property type="entry name" value="TPR_8"/>
    <property type="match status" value="1"/>
</dbReference>
<feature type="transmembrane region" description="Helical" evidence="5">
    <location>
        <begin position="424"/>
        <end position="444"/>
    </location>
</feature>
<evidence type="ECO:0000256" key="1">
    <source>
        <dbReference type="ARBA" id="ARBA00022679"/>
    </source>
</evidence>
<dbReference type="InterPro" id="IPR011990">
    <property type="entry name" value="TPR-like_helical_dom_sf"/>
</dbReference>
<keyword evidence="5" id="KW-0472">Membrane</keyword>
<evidence type="ECO:0000313" key="8">
    <source>
        <dbReference type="Proteomes" id="UP001139369"/>
    </source>
</evidence>
<evidence type="ECO:0000313" key="7">
    <source>
        <dbReference type="EMBL" id="MCI2229423.1"/>
    </source>
</evidence>
<dbReference type="InterPro" id="IPR003594">
    <property type="entry name" value="HATPase_dom"/>
</dbReference>
<keyword evidence="4" id="KW-0802">TPR repeat</keyword>
<dbReference type="SUPFAM" id="SSF48452">
    <property type="entry name" value="TPR-like"/>
    <property type="match status" value="2"/>
</dbReference>